<keyword evidence="3" id="KW-1003">Cell membrane</keyword>
<feature type="non-terminal residue" evidence="12">
    <location>
        <position position="659"/>
    </location>
</feature>
<name>A0A137P5V0_CONC2</name>
<dbReference type="AlphaFoldDB" id="A0A137P5V0"/>
<evidence type="ECO:0000256" key="7">
    <source>
        <dbReference type="ARBA" id="ARBA00022989"/>
    </source>
</evidence>
<evidence type="ECO:0000256" key="1">
    <source>
        <dbReference type="ARBA" id="ARBA00004651"/>
    </source>
</evidence>
<keyword evidence="8 11" id="KW-0472">Membrane</keyword>
<dbReference type="GO" id="GO:0030428">
    <property type="term" value="C:cell septum"/>
    <property type="evidence" value="ECO:0007669"/>
    <property type="project" value="TreeGrafter"/>
</dbReference>
<dbReference type="InterPro" id="IPR029044">
    <property type="entry name" value="Nucleotide-diphossugar_trans"/>
</dbReference>
<evidence type="ECO:0000256" key="5">
    <source>
        <dbReference type="ARBA" id="ARBA00022679"/>
    </source>
</evidence>
<feature type="compositionally biased region" description="Basic residues" evidence="10">
    <location>
        <begin position="19"/>
        <end position="28"/>
    </location>
</feature>
<feature type="transmembrane region" description="Helical" evidence="11">
    <location>
        <begin position="533"/>
        <end position="553"/>
    </location>
</feature>
<keyword evidence="6 11" id="KW-0812">Transmembrane</keyword>
<dbReference type="GO" id="GO:0006031">
    <property type="term" value="P:chitin biosynthetic process"/>
    <property type="evidence" value="ECO:0007669"/>
    <property type="project" value="TreeGrafter"/>
</dbReference>
<proteinExistence type="predicted"/>
<evidence type="ECO:0000256" key="2">
    <source>
        <dbReference type="ARBA" id="ARBA00012543"/>
    </source>
</evidence>
<dbReference type="STRING" id="796925.A0A137P5V0"/>
<dbReference type="InterPro" id="IPR004835">
    <property type="entry name" value="Chitin_synth"/>
</dbReference>
<feature type="region of interest" description="Disordered" evidence="10">
    <location>
        <begin position="1"/>
        <end position="29"/>
    </location>
</feature>
<dbReference type="PANTHER" id="PTHR22914">
    <property type="entry name" value="CHITIN SYNTHASE"/>
    <property type="match status" value="1"/>
</dbReference>
<evidence type="ECO:0000313" key="12">
    <source>
        <dbReference type="EMBL" id="KXN70385.1"/>
    </source>
</evidence>
<reference evidence="12 13" key="1">
    <citation type="journal article" date="2015" name="Genome Biol. Evol.">
        <title>Phylogenomic analyses indicate that early fungi evolved digesting cell walls of algal ancestors of land plants.</title>
        <authorList>
            <person name="Chang Y."/>
            <person name="Wang S."/>
            <person name="Sekimoto S."/>
            <person name="Aerts A.L."/>
            <person name="Choi C."/>
            <person name="Clum A."/>
            <person name="LaButti K.M."/>
            <person name="Lindquist E.A."/>
            <person name="Yee Ngan C."/>
            <person name="Ohm R.A."/>
            <person name="Salamov A.A."/>
            <person name="Grigoriev I.V."/>
            <person name="Spatafora J.W."/>
            <person name="Berbee M.L."/>
        </authorList>
    </citation>
    <scope>NUCLEOTIDE SEQUENCE [LARGE SCALE GENOMIC DNA]</scope>
    <source>
        <strain evidence="12 13">NRRL 28638</strain>
    </source>
</reference>
<accession>A0A137P5V0</accession>
<comment type="subcellular location">
    <subcellularLocation>
        <location evidence="1">Cell membrane</location>
        <topology evidence="1">Multi-pass membrane protein</topology>
    </subcellularLocation>
</comment>
<organism evidence="12 13">
    <name type="scientific">Conidiobolus coronatus (strain ATCC 28846 / CBS 209.66 / NRRL 28638)</name>
    <name type="common">Delacroixia coronata</name>
    <dbReference type="NCBI Taxonomy" id="796925"/>
    <lineage>
        <taxon>Eukaryota</taxon>
        <taxon>Fungi</taxon>
        <taxon>Fungi incertae sedis</taxon>
        <taxon>Zoopagomycota</taxon>
        <taxon>Entomophthoromycotina</taxon>
        <taxon>Entomophthoromycetes</taxon>
        <taxon>Entomophthorales</taxon>
        <taxon>Ancylistaceae</taxon>
        <taxon>Conidiobolus</taxon>
    </lineage>
</organism>
<feature type="transmembrane region" description="Helical" evidence="11">
    <location>
        <begin position="43"/>
        <end position="60"/>
    </location>
</feature>
<dbReference type="EC" id="2.4.1.16" evidence="2"/>
<dbReference type="OrthoDB" id="370884at2759"/>
<dbReference type="Pfam" id="PF03142">
    <property type="entry name" value="Chitin_synth_2"/>
    <property type="match status" value="2"/>
</dbReference>
<evidence type="ECO:0000256" key="8">
    <source>
        <dbReference type="ARBA" id="ARBA00023136"/>
    </source>
</evidence>
<keyword evidence="13" id="KW-1185">Reference proteome</keyword>
<sequence length="659" mass="76529">MEKSLNTSGLETVDETKEGKKKNKKEKKEKKVETKPLTFARRNWVRITWFLTWWIPSCCLSRCGKMKRADVRMAWREKVAICLLIFFSWCIILFMNIGLGLIFCPPIPSFKFTELSLAKGKSATAYMYGSTYDLAKLAKYSHGRGKLPEGVNEDELEPLQGNDITSLFPLPLRMYCPNLDISDRDYLNFAVDINYVERFDYSNIPFAKHNSDPIQGARISDDPYWFYEQTKSTLKSFRSGRVVYGQEVLQKYRDDRVSWGAIDGRVYDLSVYVNMTEHEPKPSWMPTEVVNLFKFGSSYDIKNGEMTNYWNELKLDAETKNNVKVCLDNVFYVGDVDPSETLKCRVTDILLLVFSGIALSVTAVKFLAALQLSSKRDPQDYDKFVILQVPCYTEGEESVRRTLESLATLQYKDQNKLIFVIADGMIIGGGNDLPTPRIVLNVLGVDPKLEPESFAFKNRYLTTLMLQQFPNYKMKFTPDATCRTVVPEKFEILLSQRRRWINSTIHNLFELLWLKDMCGFCCFSMRFVVMLDLVGTLILPASVIYLIYIIIAWSTKFQIINLYSILIMASIYILQGLLFIIKQKWEHIGWMIFYLFAIPLYNFYIPIYSYWHFDDFSWGNTRVVVGDGKKQIISEEAEPFDPESVPLMTWSEHEQKQWD</sequence>
<protein>
    <recommendedName>
        <fullName evidence="2">chitin synthase</fullName>
        <ecNumber evidence="2">2.4.1.16</ecNumber>
    </recommendedName>
</protein>
<keyword evidence="5 12" id="KW-0808">Transferase</keyword>
<evidence type="ECO:0000256" key="6">
    <source>
        <dbReference type="ARBA" id="ARBA00022692"/>
    </source>
</evidence>
<feature type="transmembrane region" description="Helical" evidence="11">
    <location>
        <begin position="81"/>
        <end position="103"/>
    </location>
</feature>
<gene>
    <name evidence="12" type="ORF">CONCODRAFT_39528</name>
</gene>
<feature type="compositionally biased region" description="Polar residues" evidence="10">
    <location>
        <begin position="1"/>
        <end position="10"/>
    </location>
</feature>
<keyword evidence="9" id="KW-0325">Glycoprotein</keyword>
<evidence type="ECO:0000256" key="10">
    <source>
        <dbReference type="SAM" id="MobiDB-lite"/>
    </source>
</evidence>
<dbReference type="GO" id="GO:0005886">
    <property type="term" value="C:plasma membrane"/>
    <property type="evidence" value="ECO:0007669"/>
    <property type="project" value="UniProtKB-SubCell"/>
</dbReference>
<dbReference type="EMBL" id="KQ964504">
    <property type="protein sequence ID" value="KXN70385.1"/>
    <property type="molecule type" value="Genomic_DNA"/>
</dbReference>
<dbReference type="GO" id="GO:0004100">
    <property type="term" value="F:chitin synthase activity"/>
    <property type="evidence" value="ECO:0007669"/>
    <property type="project" value="UniProtKB-EC"/>
</dbReference>
<dbReference type="SUPFAM" id="SSF53448">
    <property type="entry name" value="Nucleotide-diphospho-sugar transferases"/>
    <property type="match status" value="1"/>
</dbReference>
<keyword evidence="4" id="KW-0328">Glycosyltransferase</keyword>
<feature type="transmembrane region" description="Helical" evidence="11">
    <location>
        <begin position="588"/>
        <end position="611"/>
    </location>
</feature>
<dbReference type="GO" id="GO:0031505">
    <property type="term" value="P:fungal-type cell wall organization"/>
    <property type="evidence" value="ECO:0007669"/>
    <property type="project" value="TreeGrafter"/>
</dbReference>
<evidence type="ECO:0000256" key="3">
    <source>
        <dbReference type="ARBA" id="ARBA00022475"/>
    </source>
</evidence>
<evidence type="ECO:0000313" key="13">
    <source>
        <dbReference type="Proteomes" id="UP000070444"/>
    </source>
</evidence>
<keyword evidence="7 11" id="KW-1133">Transmembrane helix</keyword>
<dbReference type="Proteomes" id="UP000070444">
    <property type="component" value="Unassembled WGS sequence"/>
</dbReference>
<evidence type="ECO:0000256" key="11">
    <source>
        <dbReference type="SAM" id="Phobius"/>
    </source>
</evidence>
<feature type="transmembrane region" description="Helical" evidence="11">
    <location>
        <begin position="559"/>
        <end position="581"/>
    </location>
</feature>
<evidence type="ECO:0000256" key="9">
    <source>
        <dbReference type="ARBA" id="ARBA00023180"/>
    </source>
</evidence>
<evidence type="ECO:0000256" key="4">
    <source>
        <dbReference type="ARBA" id="ARBA00022676"/>
    </source>
</evidence>
<dbReference type="PANTHER" id="PTHR22914:SF13">
    <property type="entry name" value="CHITIN SYNTHASE"/>
    <property type="match status" value="1"/>
</dbReference>